<dbReference type="EMBL" id="JAVLAM010000001">
    <property type="protein sequence ID" value="MDT7013206.1"/>
    <property type="molecule type" value="Genomic_DNA"/>
</dbReference>
<evidence type="ECO:0000256" key="4">
    <source>
        <dbReference type="ARBA" id="ARBA00022692"/>
    </source>
</evidence>
<dbReference type="GO" id="GO:0005886">
    <property type="term" value="C:plasma membrane"/>
    <property type="evidence" value="ECO:0007669"/>
    <property type="project" value="UniProtKB-SubCell"/>
</dbReference>
<evidence type="ECO:0000256" key="2">
    <source>
        <dbReference type="ARBA" id="ARBA00022448"/>
    </source>
</evidence>
<dbReference type="PROSITE" id="PS50928">
    <property type="entry name" value="ABC_TM1"/>
    <property type="match status" value="1"/>
</dbReference>
<dbReference type="InterPro" id="IPR045621">
    <property type="entry name" value="BPD_transp_1_N"/>
</dbReference>
<dbReference type="Proteomes" id="UP001254075">
    <property type="component" value="Unassembled WGS sequence"/>
</dbReference>
<evidence type="ECO:0000256" key="5">
    <source>
        <dbReference type="ARBA" id="ARBA00022989"/>
    </source>
</evidence>
<dbReference type="Pfam" id="PF00528">
    <property type="entry name" value="BPD_transp_1"/>
    <property type="match status" value="1"/>
</dbReference>
<sequence length="312" mass="33869">MGKYILKRLIQLVLLLFVVSFIIFFAIHLAPGDPAKMIAGDTATKADVARIRNSLGLNEPVVVQYWHYIVNVFHGNLGTSYQNGASVTQEIITRLPTTAKLAVSAMLLALIVGIPLGIIAALKKNTWIDFTSTSLSLVGVSIPNFWLGTMLILFFGVYLQVLPISGVDDHWWTLAGLKQMILPTITLSASSAAIIARTTRSSMLEIIQQDFVRTAKAKGLSTREVIVTHEFRNALIPVITIAGINFGALLGGAIVTEQVFAINGVGRLLINAITSRDFPVVEGTVLVIATIFALVNLLVDIIYAKVDPRISY</sequence>
<evidence type="ECO:0000259" key="8">
    <source>
        <dbReference type="PROSITE" id="PS50928"/>
    </source>
</evidence>
<dbReference type="InterPro" id="IPR035906">
    <property type="entry name" value="MetI-like_sf"/>
</dbReference>
<accession>A0AAW8W4M5</accession>
<feature type="transmembrane region" description="Helical" evidence="7">
    <location>
        <begin position="101"/>
        <end position="122"/>
    </location>
</feature>
<dbReference type="Gene3D" id="1.10.3720.10">
    <property type="entry name" value="MetI-like"/>
    <property type="match status" value="1"/>
</dbReference>
<keyword evidence="3" id="KW-1003">Cell membrane</keyword>
<keyword evidence="2 7" id="KW-0813">Transport</keyword>
<organism evidence="9 10">
    <name type="scientific">Levilactobacillus namurensis</name>
    <dbReference type="NCBI Taxonomy" id="380393"/>
    <lineage>
        <taxon>Bacteria</taxon>
        <taxon>Bacillati</taxon>
        <taxon>Bacillota</taxon>
        <taxon>Bacilli</taxon>
        <taxon>Lactobacillales</taxon>
        <taxon>Lactobacillaceae</taxon>
        <taxon>Levilactobacillus</taxon>
    </lineage>
</organism>
<name>A0AAW8W4M5_9LACO</name>
<evidence type="ECO:0000256" key="3">
    <source>
        <dbReference type="ARBA" id="ARBA00022475"/>
    </source>
</evidence>
<dbReference type="AlphaFoldDB" id="A0AAW8W4M5"/>
<evidence type="ECO:0000313" key="10">
    <source>
        <dbReference type="Proteomes" id="UP001254075"/>
    </source>
</evidence>
<gene>
    <name evidence="9" type="ORF">RI532_02020</name>
</gene>
<dbReference type="PANTHER" id="PTHR43163">
    <property type="entry name" value="DIPEPTIDE TRANSPORT SYSTEM PERMEASE PROTEIN DPPB-RELATED"/>
    <property type="match status" value="1"/>
</dbReference>
<evidence type="ECO:0000256" key="6">
    <source>
        <dbReference type="ARBA" id="ARBA00023136"/>
    </source>
</evidence>
<proteinExistence type="inferred from homology"/>
<comment type="caution">
    <text evidence="9">The sequence shown here is derived from an EMBL/GenBank/DDBJ whole genome shotgun (WGS) entry which is preliminary data.</text>
</comment>
<dbReference type="RefSeq" id="WP_313844433.1">
    <property type="nucleotide sequence ID" value="NZ_JAVLAM010000001.1"/>
</dbReference>
<feature type="transmembrane region" description="Helical" evidence="7">
    <location>
        <begin position="12"/>
        <end position="30"/>
    </location>
</feature>
<keyword evidence="5 7" id="KW-1133">Transmembrane helix</keyword>
<evidence type="ECO:0000256" key="7">
    <source>
        <dbReference type="RuleBase" id="RU363032"/>
    </source>
</evidence>
<dbReference type="Pfam" id="PF19300">
    <property type="entry name" value="BPD_transp_1_N"/>
    <property type="match status" value="1"/>
</dbReference>
<evidence type="ECO:0000256" key="1">
    <source>
        <dbReference type="ARBA" id="ARBA00004651"/>
    </source>
</evidence>
<feature type="transmembrane region" description="Helical" evidence="7">
    <location>
        <begin position="134"/>
        <end position="159"/>
    </location>
</feature>
<keyword evidence="6 7" id="KW-0472">Membrane</keyword>
<evidence type="ECO:0000313" key="9">
    <source>
        <dbReference type="EMBL" id="MDT7013206.1"/>
    </source>
</evidence>
<feature type="transmembrane region" description="Helical" evidence="7">
    <location>
        <begin position="171"/>
        <end position="196"/>
    </location>
</feature>
<feature type="transmembrane region" description="Helical" evidence="7">
    <location>
        <begin position="285"/>
        <end position="304"/>
    </location>
</feature>
<comment type="subcellular location">
    <subcellularLocation>
        <location evidence="1 7">Cell membrane</location>
        <topology evidence="1 7">Multi-pass membrane protein</topology>
    </subcellularLocation>
</comment>
<reference evidence="9" key="1">
    <citation type="submission" date="2023-08" db="EMBL/GenBank/DDBJ databases">
        <authorList>
            <person name="Page C.A."/>
            <person name="Perez-Diaz I.M."/>
        </authorList>
    </citation>
    <scope>NUCLEOTIDE SEQUENCE</scope>
    <source>
        <strain evidence="9">3.8.38</strain>
    </source>
</reference>
<protein>
    <submittedName>
        <fullName evidence="9">ABC transporter permease</fullName>
    </submittedName>
</protein>
<dbReference type="CDD" id="cd06261">
    <property type="entry name" value="TM_PBP2"/>
    <property type="match status" value="1"/>
</dbReference>
<dbReference type="InterPro" id="IPR000515">
    <property type="entry name" value="MetI-like"/>
</dbReference>
<feature type="transmembrane region" description="Helical" evidence="7">
    <location>
        <begin position="234"/>
        <end position="255"/>
    </location>
</feature>
<dbReference type="SUPFAM" id="SSF161098">
    <property type="entry name" value="MetI-like"/>
    <property type="match status" value="1"/>
</dbReference>
<comment type="similarity">
    <text evidence="7">Belongs to the binding-protein-dependent transport system permease family.</text>
</comment>
<dbReference type="PANTHER" id="PTHR43163:SF6">
    <property type="entry name" value="DIPEPTIDE TRANSPORT SYSTEM PERMEASE PROTEIN DPPB-RELATED"/>
    <property type="match status" value="1"/>
</dbReference>
<dbReference type="GO" id="GO:0055085">
    <property type="term" value="P:transmembrane transport"/>
    <property type="evidence" value="ECO:0007669"/>
    <property type="project" value="InterPro"/>
</dbReference>
<feature type="domain" description="ABC transmembrane type-1" evidence="8">
    <location>
        <begin position="95"/>
        <end position="303"/>
    </location>
</feature>
<keyword evidence="4 7" id="KW-0812">Transmembrane</keyword>